<evidence type="ECO:0000256" key="2">
    <source>
        <dbReference type="ARBA" id="ARBA00006898"/>
    </source>
</evidence>
<dbReference type="GO" id="GO:0000166">
    <property type="term" value="F:nucleotide binding"/>
    <property type="evidence" value="ECO:0007669"/>
    <property type="project" value="InterPro"/>
</dbReference>
<evidence type="ECO:0000256" key="6">
    <source>
        <dbReference type="ARBA" id="ARBA00023242"/>
    </source>
</evidence>
<keyword evidence="4" id="KW-0240">DNA-directed RNA polymerase</keyword>
<proteinExistence type="inferred from homology"/>
<dbReference type="InterPro" id="IPR038846">
    <property type="entry name" value="RPC9"/>
</dbReference>
<evidence type="ECO:0000259" key="8">
    <source>
        <dbReference type="SMART" id="SM00657"/>
    </source>
</evidence>
<evidence type="ECO:0000256" key="7">
    <source>
        <dbReference type="SAM" id="MobiDB-lite"/>
    </source>
</evidence>
<protein>
    <recommendedName>
        <fullName evidence="3">DNA-directed RNA polymerase III subunit RPC9</fullName>
    </recommendedName>
</protein>
<reference evidence="9 10" key="1">
    <citation type="journal article" date="2014" name="PLoS Genet.">
        <title>Analysis of the Phlebiopsis gigantea genome, transcriptome and secretome provides insight into its pioneer colonization strategies of wood.</title>
        <authorList>
            <person name="Hori C."/>
            <person name="Ishida T."/>
            <person name="Igarashi K."/>
            <person name="Samejima M."/>
            <person name="Suzuki H."/>
            <person name="Master E."/>
            <person name="Ferreira P."/>
            <person name="Ruiz-Duenas F.J."/>
            <person name="Held B."/>
            <person name="Canessa P."/>
            <person name="Larrondo L.F."/>
            <person name="Schmoll M."/>
            <person name="Druzhinina I.S."/>
            <person name="Kubicek C.P."/>
            <person name="Gaskell J.A."/>
            <person name="Kersten P."/>
            <person name="St John F."/>
            <person name="Glasner J."/>
            <person name="Sabat G."/>
            <person name="Splinter BonDurant S."/>
            <person name="Syed K."/>
            <person name="Yadav J."/>
            <person name="Mgbeahuruike A.C."/>
            <person name="Kovalchuk A."/>
            <person name="Asiegbu F.O."/>
            <person name="Lackner G."/>
            <person name="Hoffmeister D."/>
            <person name="Rencoret J."/>
            <person name="Gutierrez A."/>
            <person name="Sun H."/>
            <person name="Lindquist E."/>
            <person name="Barry K."/>
            <person name="Riley R."/>
            <person name="Grigoriev I.V."/>
            <person name="Henrissat B."/>
            <person name="Kues U."/>
            <person name="Berka R.M."/>
            <person name="Martinez A.T."/>
            <person name="Covert S.F."/>
            <person name="Blanchette R.A."/>
            <person name="Cullen D."/>
        </authorList>
    </citation>
    <scope>NUCLEOTIDE SEQUENCE [LARGE SCALE GENOMIC DNA]</scope>
    <source>
        <strain evidence="9 10">11061_1 CR5-6</strain>
    </source>
</reference>
<dbReference type="InterPro" id="IPR006590">
    <property type="entry name" value="RNA_pol_Rpb4/RPC9_core"/>
</dbReference>
<dbReference type="Proteomes" id="UP000053257">
    <property type="component" value="Unassembled WGS sequence"/>
</dbReference>
<dbReference type="EMBL" id="KN840581">
    <property type="protein sequence ID" value="KIP04235.1"/>
    <property type="molecule type" value="Genomic_DNA"/>
</dbReference>
<accession>A0A0C3S6N7</accession>
<comment type="similarity">
    <text evidence="2">Belongs to the eukaryotic RPC9 RNA polymerase subunit family.</text>
</comment>
<gene>
    <name evidence="9" type="ORF">PHLGIDRAFT_20030</name>
</gene>
<dbReference type="Pfam" id="PF03874">
    <property type="entry name" value="RNA_pol_Rpb4"/>
    <property type="match status" value="1"/>
</dbReference>
<evidence type="ECO:0000256" key="4">
    <source>
        <dbReference type="ARBA" id="ARBA00022478"/>
    </source>
</evidence>
<feature type="domain" description="RNA polymerase Rpb4/RPC9 core" evidence="8">
    <location>
        <begin position="1"/>
        <end position="147"/>
    </location>
</feature>
<dbReference type="GO" id="GO:0005666">
    <property type="term" value="C:RNA polymerase III complex"/>
    <property type="evidence" value="ECO:0007669"/>
    <property type="project" value="InterPro"/>
</dbReference>
<dbReference type="InterPro" id="IPR010997">
    <property type="entry name" value="HRDC-like_sf"/>
</dbReference>
<name>A0A0C3S6N7_PHLG1</name>
<comment type="subcellular location">
    <subcellularLocation>
        <location evidence="1">Nucleus</location>
    </subcellularLocation>
</comment>
<feature type="region of interest" description="Disordered" evidence="7">
    <location>
        <begin position="180"/>
        <end position="205"/>
    </location>
</feature>
<evidence type="ECO:0000313" key="9">
    <source>
        <dbReference type="EMBL" id="KIP04235.1"/>
    </source>
</evidence>
<dbReference type="OrthoDB" id="1746530at2759"/>
<keyword evidence="6" id="KW-0539">Nucleus</keyword>
<keyword evidence="5" id="KW-0804">Transcription</keyword>
<dbReference type="AlphaFoldDB" id="A0A0C3S6N7"/>
<evidence type="ECO:0000256" key="5">
    <source>
        <dbReference type="ARBA" id="ARBA00023163"/>
    </source>
</evidence>
<dbReference type="Gene3D" id="1.20.1250.40">
    <property type="match status" value="1"/>
</dbReference>
<evidence type="ECO:0000256" key="1">
    <source>
        <dbReference type="ARBA" id="ARBA00004123"/>
    </source>
</evidence>
<dbReference type="SMART" id="SM00657">
    <property type="entry name" value="RPOL4c"/>
    <property type="match status" value="1"/>
</dbReference>
<dbReference type="GO" id="GO:0006384">
    <property type="term" value="P:transcription initiation at RNA polymerase III promoter"/>
    <property type="evidence" value="ECO:0007669"/>
    <property type="project" value="InterPro"/>
</dbReference>
<evidence type="ECO:0000313" key="10">
    <source>
        <dbReference type="Proteomes" id="UP000053257"/>
    </source>
</evidence>
<keyword evidence="10" id="KW-1185">Reference proteome</keyword>
<dbReference type="InterPro" id="IPR005574">
    <property type="entry name" value="Rpb4/RPC9"/>
</dbReference>
<dbReference type="STRING" id="745531.A0A0C3S6N7"/>
<organism evidence="9 10">
    <name type="scientific">Phlebiopsis gigantea (strain 11061_1 CR5-6)</name>
    <name type="common">White-rot fungus</name>
    <name type="synonym">Peniophora gigantea</name>
    <dbReference type="NCBI Taxonomy" id="745531"/>
    <lineage>
        <taxon>Eukaryota</taxon>
        <taxon>Fungi</taxon>
        <taxon>Dikarya</taxon>
        <taxon>Basidiomycota</taxon>
        <taxon>Agaricomycotina</taxon>
        <taxon>Agaricomycetes</taxon>
        <taxon>Polyporales</taxon>
        <taxon>Phanerochaetaceae</taxon>
        <taxon>Phlebiopsis</taxon>
    </lineage>
</organism>
<dbReference type="InterPro" id="IPR038324">
    <property type="entry name" value="Rpb4/RPC9_sf"/>
</dbReference>
<dbReference type="PANTHER" id="PTHR15561">
    <property type="entry name" value="CALCITONIN GENE-RELATED PEPTIDE-RECEPTOR COMPONENT PROTEIN"/>
    <property type="match status" value="1"/>
</dbReference>
<dbReference type="HOGENOM" id="CLU_092529_0_0_1"/>
<sequence length="205" mass="22831">MEVINPRSALLSNYEVLALLRELESDHLAKTRTALRIKKEEEASGFPNKSHVVQEEVLQNLRTIEIEAIQYLSAIYQPTVNQTEAGLTQLTKSLASYDLTKAEKLQIVNLAPTEPVELYVIIEELEDRFGDKIDGMLSTVRSSLSEPAAEVLDGAGEGEAQPEQFVYSEDAYMEEQPWEPDENDVVFDDVGEGVGIEGDLDVDDD</sequence>
<dbReference type="SUPFAM" id="SSF47819">
    <property type="entry name" value="HRDC-like"/>
    <property type="match status" value="1"/>
</dbReference>
<dbReference type="PANTHER" id="PTHR15561:SF0">
    <property type="entry name" value="DNA-DIRECTED RNA POLYMERASE III SUBUNIT RPC9"/>
    <property type="match status" value="1"/>
</dbReference>
<feature type="compositionally biased region" description="Acidic residues" evidence="7">
    <location>
        <begin position="180"/>
        <end position="191"/>
    </location>
</feature>
<evidence type="ECO:0000256" key="3">
    <source>
        <dbReference type="ARBA" id="ARBA00016672"/>
    </source>
</evidence>